<proteinExistence type="predicted"/>
<dbReference type="PANTHER" id="PTHR33498">
    <property type="entry name" value="TRANSPOSASE FOR INSERTION SEQUENCE ELEMENT IS1557"/>
    <property type="match status" value="1"/>
</dbReference>
<organism evidence="4 5">
    <name type="scientific">Cutibacterium avidum ATCC 25577</name>
    <dbReference type="NCBI Taxonomy" id="997355"/>
    <lineage>
        <taxon>Bacteria</taxon>
        <taxon>Bacillati</taxon>
        <taxon>Actinomycetota</taxon>
        <taxon>Actinomycetes</taxon>
        <taxon>Propionibacteriales</taxon>
        <taxon>Propionibacteriaceae</taxon>
        <taxon>Cutibacterium</taxon>
    </lineage>
</organism>
<dbReference type="Pfam" id="PF13542">
    <property type="entry name" value="HTH_Tnp_ISL3"/>
    <property type="match status" value="1"/>
</dbReference>
<protein>
    <submittedName>
        <fullName evidence="4">Transposase</fullName>
    </submittedName>
</protein>
<comment type="caution">
    <text evidence="4">The sequence shown here is derived from an EMBL/GenBank/DDBJ whole genome shotgun (WGS) entry which is preliminary data.</text>
</comment>
<feature type="compositionally biased region" description="Basic and acidic residues" evidence="1">
    <location>
        <begin position="361"/>
        <end position="371"/>
    </location>
</feature>
<keyword evidence="5" id="KW-1185">Reference proteome</keyword>
<accession>G4D0R8</accession>
<dbReference type="Proteomes" id="UP000005332">
    <property type="component" value="Unassembled WGS sequence"/>
</dbReference>
<dbReference type="AlphaFoldDB" id="G4D0R8"/>
<sequence length="405" mass="45250">MEVESAPGEGFCPDCGVLARSHGRRARVLHDVAFGDTAVVIVWGTRTWRCAEPLCGKGSFTEQDPAVAAPRVLLTRRAIGWVLAQLRREHASVLGLARQLGIDWKTAWRAIKPVLQAADADPSRFTGVRRLGVDEHVWHHKNPRTRGPKMLTGMVDFTPAADGTPRTRLLDLVPKRSGTAYSAWLQERGPDWLRQVEVASLDPFRGYKNAIDEHLDDATAVLDAFHVVALATKAVDEVRRRVQQATLGHRGRTGDPLLGIQTILKASAENLSDKQKHRLATAIDAHHAHEEVFIAWQAAQRVREVYHANSPAEGRALAEHLVEALPTCPIPEIARLGRTLKQWRDAFLAYFDTGGRVQRPHRSDERPDRTPPPHRPRHPQPRQLPPPLPAHRRRPRHVTPTSSPK</sequence>
<dbReference type="Pfam" id="PF01610">
    <property type="entry name" value="DDE_Tnp_ISL3"/>
    <property type="match status" value="1"/>
</dbReference>
<dbReference type="PANTHER" id="PTHR33498:SF1">
    <property type="entry name" value="TRANSPOSASE FOR INSERTION SEQUENCE ELEMENT IS1557"/>
    <property type="match status" value="1"/>
</dbReference>
<dbReference type="InterPro" id="IPR047951">
    <property type="entry name" value="Transpos_ISL3"/>
</dbReference>
<evidence type="ECO:0000259" key="3">
    <source>
        <dbReference type="Pfam" id="PF13542"/>
    </source>
</evidence>
<gene>
    <name evidence="4" type="ORF">HMPREF9153_2376</name>
</gene>
<evidence type="ECO:0000313" key="5">
    <source>
        <dbReference type="Proteomes" id="UP000005332"/>
    </source>
</evidence>
<feature type="domain" description="Transposase IS204/IS1001/IS1096/IS1165 DDE" evidence="2">
    <location>
        <begin position="131"/>
        <end position="353"/>
    </location>
</feature>
<dbReference type="NCBIfam" id="NF033550">
    <property type="entry name" value="transpos_ISL3"/>
    <property type="match status" value="1"/>
</dbReference>
<feature type="domain" description="Transposase IS204/IS1001/IS1096/IS1165 helix-turn-helix" evidence="3">
    <location>
        <begin position="68"/>
        <end position="112"/>
    </location>
</feature>
<feature type="non-terminal residue" evidence="4">
    <location>
        <position position="405"/>
    </location>
</feature>
<dbReference type="InterPro" id="IPR002560">
    <property type="entry name" value="Transposase_DDE"/>
</dbReference>
<evidence type="ECO:0000259" key="2">
    <source>
        <dbReference type="Pfam" id="PF01610"/>
    </source>
</evidence>
<feature type="region of interest" description="Disordered" evidence="1">
    <location>
        <begin position="354"/>
        <end position="405"/>
    </location>
</feature>
<reference evidence="4 5" key="1">
    <citation type="submission" date="2011-06" db="EMBL/GenBank/DDBJ databases">
        <authorList>
            <person name="Muzny D."/>
            <person name="Qin X."/>
            <person name="Deng J."/>
            <person name="Jiang H."/>
            <person name="Liu Y."/>
            <person name="Qu J."/>
            <person name="Song X.-Z."/>
            <person name="Zhang L."/>
            <person name="Thornton R."/>
            <person name="Coyle M."/>
            <person name="Francisco L."/>
            <person name="Jackson L."/>
            <person name="Javaid M."/>
            <person name="Korchina V."/>
            <person name="Kovar C."/>
            <person name="Mata R."/>
            <person name="Mathew T."/>
            <person name="Ngo R."/>
            <person name="Nguyen L."/>
            <person name="Nguyen N."/>
            <person name="Okwuonu G."/>
            <person name="Ongeri F."/>
            <person name="Pham C."/>
            <person name="Simmons D."/>
            <person name="Wilczek-Boney K."/>
            <person name="Hale W."/>
            <person name="Jakkamsetti A."/>
            <person name="Pham P."/>
            <person name="Ruth R."/>
            <person name="San Lucas F."/>
            <person name="Warren J."/>
            <person name="Zhang J."/>
            <person name="Zhao Z."/>
            <person name="Zhou C."/>
            <person name="Zhu D."/>
            <person name="Lee S."/>
            <person name="Bess C."/>
            <person name="Blankenburg K."/>
            <person name="Forbes L."/>
            <person name="Fu Q."/>
            <person name="Gubbala S."/>
            <person name="Hirani K."/>
            <person name="Jayaseelan J.C."/>
            <person name="Lara F."/>
            <person name="Munidasa M."/>
            <person name="Palculict T."/>
            <person name="Patil S."/>
            <person name="Pu L.-L."/>
            <person name="Saada N."/>
            <person name="Tang L."/>
            <person name="Weissenberger G."/>
            <person name="Zhu Y."/>
            <person name="Hemphill L."/>
            <person name="Shang Y."/>
            <person name="Youmans B."/>
            <person name="Ayvaz T."/>
            <person name="Ross M."/>
            <person name="Santibanez J."/>
            <person name="Aqrawi P."/>
            <person name="Gross S."/>
            <person name="Joshi V."/>
            <person name="Fowler G."/>
            <person name="Nazareth L."/>
            <person name="Reid J."/>
            <person name="Worley K."/>
            <person name="Petrosino J."/>
            <person name="Highlander S."/>
            <person name="Gibbs R."/>
        </authorList>
    </citation>
    <scope>NUCLEOTIDE SEQUENCE [LARGE SCALE GENOMIC DNA]</scope>
    <source>
        <strain evidence="4 5">ATCC 25577</strain>
    </source>
</reference>
<dbReference type="EMBL" id="AGBA01000022">
    <property type="protein sequence ID" value="EGY76425.1"/>
    <property type="molecule type" value="Genomic_DNA"/>
</dbReference>
<evidence type="ECO:0000256" key="1">
    <source>
        <dbReference type="SAM" id="MobiDB-lite"/>
    </source>
</evidence>
<dbReference type="InterPro" id="IPR032877">
    <property type="entry name" value="Transposase_HTH"/>
</dbReference>
<dbReference type="HOGENOM" id="CLU_041900_3_3_11"/>
<evidence type="ECO:0000313" key="4">
    <source>
        <dbReference type="EMBL" id="EGY76425.1"/>
    </source>
</evidence>
<name>G4D0R8_9ACTN</name>